<feature type="region of interest" description="Disordered" evidence="1">
    <location>
        <begin position="1"/>
        <end position="26"/>
    </location>
</feature>
<dbReference type="Proteomes" id="UP000735302">
    <property type="component" value="Unassembled WGS sequence"/>
</dbReference>
<feature type="domain" description="PiggyBac transposable element-derived protein" evidence="3">
    <location>
        <begin position="129"/>
        <end position="494"/>
    </location>
</feature>
<dbReference type="AlphaFoldDB" id="A0AAV3Z1U7"/>
<name>A0AAV3Z1U7_9GAST</name>
<feature type="transmembrane region" description="Helical" evidence="2">
    <location>
        <begin position="180"/>
        <end position="198"/>
    </location>
</feature>
<proteinExistence type="predicted"/>
<dbReference type="InterPro" id="IPR029526">
    <property type="entry name" value="PGBD"/>
</dbReference>
<protein>
    <submittedName>
        <fullName evidence="4">PiggyBac transposable element-derived protein 4-like</fullName>
    </submittedName>
</protein>
<evidence type="ECO:0000313" key="4">
    <source>
        <dbReference type="EMBL" id="GFN88742.1"/>
    </source>
</evidence>
<dbReference type="EMBL" id="BLXT01001881">
    <property type="protein sequence ID" value="GFN88742.1"/>
    <property type="molecule type" value="Genomic_DNA"/>
</dbReference>
<keyword evidence="2" id="KW-1133">Transmembrane helix</keyword>
<feature type="region of interest" description="Disordered" evidence="1">
    <location>
        <begin position="44"/>
        <end position="67"/>
    </location>
</feature>
<comment type="caution">
    <text evidence="4">The sequence shown here is derived from an EMBL/GenBank/DDBJ whole genome shotgun (WGS) entry which is preliminary data.</text>
</comment>
<evidence type="ECO:0000259" key="3">
    <source>
        <dbReference type="Pfam" id="PF13843"/>
    </source>
</evidence>
<reference evidence="4 5" key="1">
    <citation type="journal article" date="2021" name="Elife">
        <title>Chloroplast acquisition without the gene transfer in kleptoplastic sea slugs, Plakobranchus ocellatus.</title>
        <authorList>
            <person name="Maeda T."/>
            <person name="Takahashi S."/>
            <person name="Yoshida T."/>
            <person name="Shimamura S."/>
            <person name="Takaki Y."/>
            <person name="Nagai Y."/>
            <person name="Toyoda A."/>
            <person name="Suzuki Y."/>
            <person name="Arimoto A."/>
            <person name="Ishii H."/>
            <person name="Satoh N."/>
            <person name="Nishiyama T."/>
            <person name="Hasebe M."/>
            <person name="Maruyama T."/>
            <person name="Minagawa J."/>
            <person name="Obokata J."/>
            <person name="Shigenobu S."/>
        </authorList>
    </citation>
    <scope>NUCLEOTIDE SEQUENCE [LARGE SCALE GENOMIC DNA]</scope>
</reference>
<gene>
    <name evidence="4" type="ORF">PoB_001524800</name>
</gene>
<accession>A0AAV3Z1U7</accession>
<dbReference type="PANTHER" id="PTHR46599:SF3">
    <property type="entry name" value="PIGGYBAC TRANSPOSABLE ELEMENT-DERIVED PROTEIN 4"/>
    <property type="match status" value="1"/>
</dbReference>
<evidence type="ECO:0000256" key="1">
    <source>
        <dbReference type="SAM" id="MobiDB-lite"/>
    </source>
</evidence>
<feature type="compositionally biased region" description="Acidic residues" evidence="1">
    <location>
        <begin position="48"/>
        <end position="59"/>
    </location>
</feature>
<dbReference type="PANTHER" id="PTHR46599">
    <property type="entry name" value="PIGGYBAC TRANSPOSABLE ELEMENT-DERIVED PROTEIN 4"/>
    <property type="match status" value="1"/>
</dbReference>
<dbReference type="Pfam" id="PF13843">
    <property type="entry name" value="DDE_Tnp_1_7"/>
    <property type="match status" value="1"/>
</dbReference>
<keyword evidence="2" id="KW-0812">Transmembrane</keyword>
<feature type="transmembrane region" description="Helical" evidence="2">
    <location>
        <begin position="481"/>
        <end position="497"/>
    </location>
</feature>
<feature type="compositionally biased region" description="Polar residues" evidence="1">
    <location>
        <begin position="16"/>
        <end position="26"/>
    </location>
</feature>
<sequence>MDLEVETVQADYLEPESQSSELGEWTSNELSASGRSIFSELLSASGDSDSDVELEEEEFTPERSKNVRPVYHQPLSADINDDEQVEASSSSSSSSSFSPLWREGLIAPDQVAFSFSGSAGLRVKMEDTTPFDFLKLMVDEKMIAYLVRETNRYAAEALSKKKLTAQSRFHRWVDVTIPEMWAFLGLVIAMGLIVIETLDDYWSMDELYSLPFFRSVMAKDRFGLILSFFHIANNKDQLPQEDPKHDPIFKIRPFVDKLMINFRNAFAPGKNIVIDEAMVAWRGPLAFQVHSPNTSDKYGIKLFELCDGKTGYCCNLEFYTGKTQSSSRGPTFDVVNRLISPYLGCGRVLYVDSYYTSPDLFRYLKEHKTLACGTMRRDAKNAPPKNMLPKLSKGEQSITTLTDGHVNYFHVKDKKELHILTTAHSANLIMSGKNDPDTQEPIVEFQAVHDYNKLMGSVDRTDLIVSFNAFKRRTLKWWKKVFFHLFMLAVLNAFLVYKTTAVGKLSQKMFRRDLAKQLVQLLPGALVIRQPSLSVGESSLFRLTARHFPRLVLPKPGLKRQNPQRTCAVCSTPSLRKHSRYECSSCNVGLHIPCFEIYHTCKDFKPGQKPG</sequence>
<evidence type="ECO:0000256" key="2">
    <source>
        <dbReference type="SAM" id="Phobius"/>
    </source>
</evidence>
<organism evidence="4 5">
    <name type="scientific">Plakobranchus ocellatus</name>
    <dbReference type="NCBI Taxonomy" id="259542"/>
    <lineage>
        <taxon>Eukaryota</taxon>
        <taxon>Metazoa</taxon>
        <taxon>Spiralia</taxon>
        <taxon>Lophotrochozoa</taxon>
        <taxon>Mollusca</taxon>
        <taxon>Gastropoda</taxon>
        <taxon>Heterobranchia</taxon>
        <taxon>Euthyneura</taxon>
        <taxon>Panpulmonata</taxon>
        <taxon>Sacoglossa</taxon>
        <taxon>Placobranchoidea</taxon>
        <taxon>Plakobranchidae</taxon>
        <taxon>Plakobranchus</taxon>
    </lineage>
</organism>
<evidence type="ECO:0000313" key="5">
    <source>
        <dbReference type="Proteomes" id="UP000735302"/>
    </source>
</evidence>
<keyword evidence="2" id="KW-0472">Membrane</keyword>
<keyword evidence="5" id="KW-1185">Reference proteome</keyword>